<dbReference type="AlphaFoldDB" id="A0A7R9YBV0"/>
<evidence type="ECO:0000256" key="1">
    <source>
        <dbReference type="SAM" id="SignalP"/>
    </source>
</evidence>
<protein>
    <submittedName>
        <fullName evidence="2">Uncharacterized protein</fullName>
    </submittedName>
</protein>
<proteinExistence type="predicted"/>
<accession>A0A7R9YBV0</accession>
<dbReference type="EMBL" id="HBEA01008009">
    <property type="protein sequence ID" value="CAD8256671.1"/>
    <property type="molecule type" value="Transcribed_RNA"/>
</dbReference>
<feature type="chain" id="PRO_5030732606" evidence="1">
    <location>
        <begin position="21"/>
        <end position="301"/>
    </location>
</feature>
<sequence>MFKTIAPVALLLAFSGRAAAVQCAGISFFGEDRNPDDGQNDVLPLEAFPNADAARDSFFAALTDVSTEDFEGDNVAVGDTEPVLEFPGGVSAVLTGGEIREDPPVNGQFAISAPTYFSTDQDFEIDFTEPVFALGFYGVDIGDVQGQLSFLAVQLDNSTCELEIPHEIDGPSGGVLYFGYIDLAMPFTRVMFRNSEGDRDRFGFDNFTISLRDGIVLTDVPSAAPTPFELCAEGITNADESICCDAGCGVCGGCDCALNPGGEALCCPGFIFATGIECVISSDVACILDEYIPSEESECLV</sequence>
<gene>
    <name evidence="2" type="ORF">PPYR1160_LOCUS6163</name>
</gene>
<feature type="signal peptide" evidence="1">
    <location>
        <begin position="1"/>
        <end position="20"/>
    </location>
</feature>
<reference evidence="2" key="1">
    <citation type="submission" date="2021-01" db="EMBL/GenBank/DDBJ databases">
        <authorList>
            <person name="Corre E."/>
            <person name="Pelletier E."/>
            <person name="Niang G."/>
            <person name="Scheremetjew M."/>
            <person name="Finn R."/>
            <person name="Kale V."/>
            <person name="Holt S."/>
            <person name="Cochrane G."/>
            <person name="Meng A."/>
            <person name="Brown T."/>
            <person name="Cohen L."/>
        </authorList>
    </citation>
    <scope>NUCLEOTIDE SEQUENCE</scope>
    <source>
        <strain evidence="2">CCMP2078</strain>
    </source>
</reference>
<organism evidence="2">
    <name type="scientific">Pinguiococcus pyrenoidosus</name>
    <dbReference type="NCBI Taxonomy" id="172671"/>
    <lineage>
        <taxon>Eukaryota</taxon>
        <taxon>Sar</taxon>
        <taxon>Stramenopiles</taxon>
        <taxon>Ochrophyta</taxon>
        <taxon>Pinguiophyceae</taxon>
        <taxon>Pinguiochrysidales</taxon>
        <taxon>Pinguiochrysidaceae</taxon>
        <taxon>Pinguiococcus</taxon>
    </lineage>
</organism>
<name>A0A7R9YBV0_9STRA</name>
<keyword evidence="1" id="KW-0732">Signal</keyword>
<evidence type="ECO:0000313" key="2">
    <source>
        <dbReference type="EMBL" id="CAD8256671.1"/>
    </source>
</evidence>